<sequence length="188" mass="21056">MTSFSTVFVDGTPDAQIEEHANYIARLKNETDPAPYVVEIQTLLAASKHSEIYAKFAQDSVLLLESPEKEFEGAFNLLIAILKSAPPDSLPSLVQSFVKPLVNEPNDKYFAKQKVLSNLYNSLAPTSSLRYDVFLAIVDAAARHDEIDVILPELQHLEGWVHEWGVGVEKERELYLNLSEKLIAAEEK</sequence>
<dbReference type="AlphaFoldDB" id="A0A433D0C7"/>
<reference evidence="1 2" key="1">
    <citation type="journal article" date="2018" name="New Phytol.">
        <title>Phylogenomics of Endogonaceae and evolution of mycorrhizas within Mucoromycota.</title>
        <authorList>
            <person name="Chang Y."/>
            <person name="Desiro A."/>
            <person name="Na H."/>
            <person name="Sandor L."/>
            <person name="Lipzen A."/>
            <person name="Clum A."/>
            <person name="Barry K."/>
            <person name="Grigoriev I.V."/>
            <person name="Martin F.M."/>
            <person name="Stajich J.E."/>
            <person name="Smith M.E."/>
            <person name="Bonito G."/>
            <person name="Spatafora J.W."/>
        </authorList>
    </citation>
    <scope>NUCLEOTIDE SEQUENCE [LARGE SCALE GENOMIC DNA]</scope>
    <source>
        <strain evidence="1 2">GMNB39</strain>
    </source>
</reference>
<organism evidence="1 2">
    <name type="scientific">Jimgerdemannia flammicorona</name>
    <dbReference type="NCBI Taxonomy" id="994334"/>
    <lineage>
        <taxon>Eukaryota</taxon>
        <taxon>Fungi</taxon>
        <taxon>Fungi incertae sedis</taxon>
        <taxon>Mucoromycota</taxon>
        <taxon>Mucoromycotina</taxon>
        <taxon>Endogonomycetes</taxon>
        <taxon>Endogonales</taxon>
        <taxon>Endogonaceae</taxon>
        <taxon>Jimgerdemannia</taxon>
    </lineage>
</organism>
<comment type="caution">
    <text evidence="1">The sequence shown here is derived from an EMBL/GenBank/DDBJ whole genome shotgun (WGS) entry which is preliminary data.</text>
</comment>
<name>A0A433D0C7_9FUNG</name>
<dbReference type="Proteomes" id="UP000268093">
    <property type="component" value="Unassembled WGS sequence"/>
</dbReference>
<keyword evidence="2" id="KW-1185">Reference proteome</keyword>
<protein>
    <recommendedName>
        <fullName evidence="3">PCI domain-containing protein</fullName>
    </recommendedName>
</protein>
<dbReference type="OrthoDB" id="10267031at2759"/>
<proteinExistence type="predicted"/>
<evidence type="ECO:0000313" key="1">
    <source>
        <dbReference type="EMBL" id="RUP44287.1"/>
    </source>
</evidence>
<dbReference type="EMBL" id="RBNI01009197">
    <property type="protein sequence ID" value="RUP44287.1"/>
    <property type="molecule type" value="Genomic_DNA"/>
</dbReference>
<accession>A0A433D0C7</accession>
<evidence type="ECO:0000313" key="2">
    <source>
        <dbReference type="Proteomes" id="UP000268093"/>
    </source>
</evidence>
<gene>
    <name evidence="1" type="ORF">BC936DRAFT_149676</name>
</gene>
<evidence type="ECO:0008006" key="3">
    <source>
        <dbReference type="Google" id="ProtNLM"/>
    </source>
</evidence>